<evidence type="ECO:0000259" key="4">
    <source>
        <dbReference type="Pfam" id="PF00004"/>
    </source>
</evidence>
<evidence type="ECO:0000256" key="1">
    <source>
        <dbReference type="ARBA" id="ARBA00022741"/>
    </source>
</evidence>
<feature type="coiled-coil region" evidence="3">
    <location>
        <begin position="463"/>
        <end position="518"/>
    </location>
</feature>
<dbReference type="InterPro" id="IPR003960">
    <property type="entry name" value="ATPase_AAA_CS"/>
</dbReference>
<keyword evidence="1" id="KW-0547">Nucleotide-binding</keyword>
<dbReference type="GO" id="GO:0005524">
    <property type="term" value="F:ATP binding"/>
    <property type="evidence" value="ECO:0007669"/>
    <property type="project" value="UniProtKB-KW"/>
</dbReference>
<keyword evidence="3" id="KW-0175">Coiled coil</keyword>
<name>A0A815MJY9_ADIRI</name>
<evidence type="ECO:0000256" key="2">
    <source>
        <dbReference type="ARBA" id="ARBA00022840"/>
    </source>
</evidence>
<dbReference type="EMBL" id="CAJNOR010003517">
    <property type="protein sequence ID" value="CAF1421634.1"/>
    <property type="molecule type" value="Genomic_DNA"/>
</dbReference>
<dbReference type="SUPFAM" id="SSF52540">
    <property type="entry name" value="P-loop containing nucleoside triphosphate hydrolases"/>
    <property type="match status" value="1"/>
</dbReference>
<evidence type="ECO:0000313" key="5">
    <source>
        <dbReference type="EMBL" id="CAF1421634.1"/>
    </source>
</evidence>
<dbReference type="GO" id="GO:0016887">
    <property type="term" value="F:ATP hydrolysis activity"/>
    <property type="evidence" value="ECO:0007669"/>
    <property type="project" value="InterPro"/>
</dbReference>
<feature type="coiled-coil region" evidence="3">
    <location>
        <begin position="12"/>
        <end position="39"/>
    </location>
</feature>
<accession>A0A815MJY9</accession>
<dbReference type="PANTHER" id="PTHR23077">
    <property type="entry name" value="AAA-FAMILY ATPASE"/>
    <property type="match status" value="1"/>
</dbReference>
<keyword evidence="6" id="KW-1185">Reference proteome</keyword>
<dbReference type="Proteomes" id="UP000663828">
    <property type="component" value="Unassembled WGS sequence"/>
</dbReference>
<evidence type="ECO:0000256" key="3">
    <source>
        <dbReference type="SAM" id="Coils"/>
    </source>
</evidence>
<protein>
    <recommendedName>
        <fullName evidence="4">ATPase AAA-type core domain-containing protein</fullName>
    </recommendedName>
</protein>
<dbReference type="InterPro" id="IPR003959">
    <property type="entry name" value="ATPase_AAA_core"/>
</dbReference>
<dbReference type="Gene3D" id="3.40.50.300">
    <property type="entry name" value="P-loop containing nucleotide triphosphate hydrolases"/>
    <property type="match status" value="1"/>
</dbReference>
<organism evidence="5 6">
    <name type="scientific">Adineta ricciae</name>
    <name type="common">Rotifer</name>
    <dbReference type="NCBI Taxonomy" id="249248"/>
    <lineage>
        <taxon>Eukaryota</taxon>
        <taxon>Metazoa</taxon>
        <taxon>Spiralia</taxon>
        <taxon>Gnathifera</taxon>
        <taxon>Rotifera</taxon>
        <taxon>Eurotatoria</taxon>
        <taxon>Bdelloidea</taxon>
        <taxon>Adinetida</taxon>
        <taxon>Adinetidae</taxon>
        <taxon>Adineta</taxon>
    </lineage>
</organism>
<evidence type="ECO:0000313" key="6">
    <source>
        <dbReference type="Proteomes" id="UP000663828"/>
    </source>
</evidence>
<gene>
    <name evidence="5" type="ORF">XAT740_LOCUS35257</name>
</gene>
<dbReference type="PANTHER" id="PTHR23077:SF171">
    <property type="entry name" value="NUCLEAR VALOSIN-CONTAINING PROTEIN-LIKE"/>
    <property type="match status" value="1"/>
</dbReference>
<comment type="caution">
    <text evidence="5">The sequence shown here is derived from an EMBL/GenBank/DDBJ whole genome shotgun (WGS) entry which is preliminary data.</text>
</comment>
<feature type="coiled-coil region" evidence="3">
    <location>
        <begin position="1027"/>
        <end position="1054"/>
    </location>
</feature>
<sequence>MTSDHESVLTFLKVTNNENTIERDRLEKLRSEYEKIKSTLSATTSVPNIGDQLQQLAQVFKLADDETNLEHLKLCVTSSKPEIACKNLSNAYMKMATKRNQNSRETTNTTAKTTTTELFTTTTLSKPLSQIICQILIKRNQPLVIDFIHNFLLSPIAQTTSSHQKSDTTTAALSSNHLIHGILPPDSTLHIFIRSQLRARGGVINVGRSLTKFPLVESITVVDEFDTWNFDQLRDLFELILVPEGEKFPLVWELAPDVQILYLFELYGRNKTNDYENPQTNRNADQPSRASLEQFVIDVCEKENNGMTNKWLQALYADDIIAFDHLANLKFAEWDKLKSLSLNGKKILKSYVDRAKQTVSDVQTITKENKTNPTENQSKSELLAYLHQIKLYFHYVLAEQFAQAGVRTPAKLNAECVHLAFQEMREGGFSDDGLFDQMKMFFLPLTMVKRDLDIDRPRWRIISQRNQQEKQRLLEEKERLLEELSEKENLYYEKDDNIEKLRREINSKKKVSTKLDNDEYGNYTTLDLLNINRRAKEQLGFDRNRLHTQLQHIEDLLDNINRILNSHDDNSNKKNEGNLIKPNRGFIMYGPPGTGKSDIMSKLSTRMGVNMVAPPLAAGELNRSLVGESERVILDICVRCHRTPYLMCCVSIDEIDSLAPKRTDDSSDVNVSKLSVLLSVIDGIKDVPNLMIFCATNRLHMMDEAFLRRMNGKYFVGRPSSRARKNMLSQMKSWHVSPQLLERLTMATTNFSGAAISALRREITVYCIDKERINPRYQLDYRTMLQIADTTARQFRIFIGAETLPTLLLRTLHDDQLLEDDQQLKSRFNNLPDKPRSSYTGKILVNLHARRIDIETIFTHDGSGEHEKVVNQEDLLDSETNLQELLERLTAYGKSRNVQLFQLIDLNLLTTESAYDEKDKFEVLKERLDECAAYRRSMIVYDLDSLIGVNKSEGNSSMGRSTNFSLINQNVYTYVKDKFQSAYVESSMQSSNTTEDDSNDIITTEKWTVMVIRDPFLLRQFCDDVQFTRTQSEIDEEQAEMRRADERIKCVQCNDYYIEQDNKMGVCAHHDGFVYDNHSLTLEQWGQRAAVEQLLKEEAAAIQMALKGPLPAEDKERFEREKVRFKYICCNQTMQVGNSMGGCKRGKHSSPGVTLVEWEHECDHNREYKDKLLNLLENRIRQ</sequence>
<keyword evidence="2" id="KW-0067">ATP-binding</keyword>
<reference evidence="5" key="1">
    <citation type="submission" date="2021-02" db="EMBL/GenBank/DDBJ databases">
        <authorList>
            <person name="Nowell W R."/>
        </authorList>
    </citation>
    <scope>NUCLEOTIDE SEQUENCE</scope>
</reference>
<dbReference type="InterPro" id="IPR050168">
    <property type="entry name" value="AAA_ATPase_domain"/>
</dbReference>
<dbReference type="Pfam" id="PF00004">
    <property type="entry name" value="AAA"/>
    <property type="match status" value="1"/>
</dbReference>
<dbReference type="InterPro" id="IPR027417">
    <property type="entry name" value="P-loop_NTPase"/>
</dbReference>
<proteinExistence type="predicted"/>
<dbReference type="AlphaFoldDB" id="A0A815MJY9"/>
<feature type="domain" description="ATPase AAA-type core" evidence="4">
    <location>
        <begin position="587"/>
        <end position="717"/>
    </location>
</feature>
<dbReference type="PROSITE" id="PS00674">
    <property type="entry name" value="AAA"/>
    <property type="match status" value="1"/>
</dbReference>